<dbReference type="Proteomes" id="UP000820669">
    <property type="component" value="Unassembled WGS sequence"/>
</dbReference>
<keyword evidence="3" id="KW-1185">Reference proteome</keyword>
<dbReference type="RefSeq" id="WP_169379536.1">
    <property type="nucleotide sequence ID" value="NZ_JAAXLA010000003.1"/>
</dbReference>
<gene>
    <name evidence="2" type="ORF">HF526_02300</name>
</gene>
<organism evidence="2 3">
    <name type="scientific">Pseudonocardia acidicola</name>
    <dbReference type="NCBI Taxonomy" id="2724939"/>
    <lineage>
        <taxon>Bacteria</taxon>
        <taxon>Bacillati</taxon>
        <taxon>Actinomycetota</taxon>
        <taxon>Actinomycetes</taxon>
        <taxon>Pseudonocardiales</taxon>
        <taxon>Pseudonocardiaceae</taxon>
        <taxon>Pseudonocardia</taxon>
    </lineage>
</organism>
<evidence type="ECO:0000313" key="3">
    <source>
        <dbReference type="Proteomes" id="UP000820669"/>
    </source>
</evidence>
<sequence length="147" mass="15980">MRNGVGRARCGHSGVNADAPLWARIRLDATSLETLDRLTYTIARTFAPESAAREFSRVTSEVAADAIGRGGGTWDLWQDPDSLICQVVLGDPDPADGPRHRPGADGRSTAGPGPWWRYDATHRIDVCPSPTKRAVRLSIDGPVVHRR</sequence>
<name>A0ABX1S3R0_9PSEU</name>
<reference evidence="2 3" key="1">
    <citation type="submission" date="2020-04" db="EMBL/GenBank/DDBJ databases">
        <authorList>
            <person name="Klaysubun C."/>
            <person name="Duangmal K."/>
            <person name="Lipun K."/>
        </authorList>
    </citation>
    <scope>NUCLEOTIDE SEQUENCE [LARGE SCALE GENOMIC DNA]</scope>
    <source>
        <strain evidence="2 3">K10HN5</strain>
    </source>
</reference>
<feature type="region of interest" description="Disordered" evidence="1">
    <location>
        <begin position="90"/>
        <end position="114"/>
    </location>
</feature>
<proteinExistence type="predicted"/>
<protein>
    <submittedName>
        <fullName evidence="2">Uncharacterized protein</fullName>
    </submittedName>
</protein>
<evidence type="ECO:0000313" key="2">
    <source>
        <dbReference type="EMBL" id="NMH96161.1"/>
    </source>
</evidence>
<evidence type="ECO:0000256" key="1">
    <source>
        <dbReference type="SAM" id="MobiDB-lite"/>
    </source>
</evidence>
<dbReference type="EMBL" id="JAAXLA010000003">
    <property type="protein sequence ID" value="NMH96161.1"/>
    <property type="molecule type" value="Genomic_DNA"/>
</dbReference>
<comment type="caution">
    <text evidence="2">The sequence shown here is derived from an EMBL/GenBank/DDBJ whole genome shotgun (WGS) entry which is preliminary data.</text>
</comment>
<accession>A0ABX1S3R0</accession>